<evidence type="ECO:0000259" key="2">
    <source>
        <dbReference type="PROSITE" id="PS51723"/>
    </source>
</evidence>
<proteinExistence type="predicted"/>
<feature type="compositionally biased region" description="Low complexity" evidence="1">
    <location>
        <begin position="7"/>
        <end position="20"/>
    </location>
</feature>
<name>A0A1J4JZZ5_9EUKA</name>
<dbReference type="OrthoDB" id="10260387at2759"/>
<dbReference type="VEuPathDB" id="TrichDB:TRFO_29622"/>
<dbReference type="EMBL" id="MLAK01000841">
    <property type="protein sequence ID" value="OHT03062.1"/>
    <property type="molecule type" value="Genomic_DNA"/>
</dbReference>
<gene>
    <name evidence="3" type="ORF">TRFO_29622</name>
</gene>
<feature type="domain" description="Peptidase M60" evidence="2">
    <location>
        <begin position="472"/>
        <end position="781"/>
    </location>
</feature>
<comment type="caution">
    <text evidence="3">The sequence shown here is derived from an EMBL/GenBank/DDBJ whole genome shotgun (WGS) entry which is preliminary data.</text>
</comment>
<dbReference type="InterPro" id="IPR031161">
    <property type="entry name" value="Peptidase_M60_dom"/>
</dbReference>
<dbReference type="RefSeq" id="XP_068356198.1">
    <property type="nucleotide sequence ID" value="XM_068506882.1"/>
</dbReference>
<sequence length="815" mass="91091">MGCMLSRPVPVAQQPRPVDPTQKNPGGNILHQISNNSIPHLADYQLITSDIRSICKIEGTNPIVCLDESSFPIVASKLFLDADNPTDISLPVVAASDYGNGRVLCFGHIGIFSEQYRNTGDTEIFLSASFQWAMQKSTSTSRSVLIIGFPAYLIKCTKNLIQQFSLVPEVFETNGDEDVILIDQPLGDYYMILAASNVCFDIEEITQFVEAGGILICVFSPPNYGTYGVNINPASPASTMATNTTNATNNSNINNINMNITSDGNIPSVDNSNASNMANTNNMNTTATTSNLNNNNNNNCSNYSGIDEQTSFAINHAIIPMGLAFAFCSLLVGEPKSFRFEVRRRFVDVMYLTFQDTIDTYINYIQGEVEETKLDDLVTSLRFYLMVIGDNHQNSVSLLVNETWTFLNNTGLICEKGIAPQVIHGICMILLTQLLYKVPFSKFDAFDKTDFPGDSGEIELSNHNLHLSIGSFAWFSTGLWLPKGKIGKIRIKTPMPFLHVQIGSHQDSLLSKAGPWKRFPVVIMSYPLDQLEFEISSPFGGIIYIVAEMLPDPTLSEVDIEFEGFGKHPQAIMEQPNVWKETKNLDVPWTELESSTFILTVPTKFLKEHESDIDSYFNIFDRLINEIMTFTSCNLIRPYRIVFDIELVNDEPGCSYPLVFSLDDLERILVVEQPTKQLFTLMTILTNISVRENCFDLSTETAIATVSACSAIKSVWPNSNPLVFLEGDTPGLFNELWDLHIHYDSTVLPKTLAVFQDPEFQIIDTPEDMWILFVRELCRIGKKNFTPALQRARPIPLNISISLQNLPDYKGCDQS</sequence>
<keyword evidence="4" id="KW-1185">Reference proteome</keyword>
<dbReference type="PANTHER" id="PTHR15730:SF5">
    <property type="entry name" value="SI:CH211-210B2.2-RELATED"/>
    <property type="match status" value="1"/>
</dbReference>
<dbReference type="Proteomes" id="UP000179807">
    <property type="component" value="Unassembled WGS sequence"/>
</dbReference>
<evidence type="ECO:0000313" key="3">
    <source>
        <dbReference type="EMBL" id="OHT03062.1"/>
    </source>
</evidence>
<evidence type="ECO:0000313" key="4">
    <source>
        <dbReference type="Proteomes" id="UP000179807"/>
    </source>
</evidence>
<evidence type="ECO:0000256" key="1">
    <source>
        <dbReference type="SAM" id="MobiDB-lite"/>
    </source>
</evidence>
<protein>
    <recommendedName>
        <fullName evidence="2">Peptidase M60 domain-containing protein</fullName>
    </recommendedName>
</protein>
<dbReference type="InterPro" id="IPR035423">
    <property type="entry name" value="M60-like_N"/>
</dbReference>
<dbReference type="Pfam" id="PF17291">
    <property type="entry name" value="M60-like_N"/>
    <property type="match status" value="1"/>
</dbReference>
<dbReference type="AlphaFoldDB" id="A0A1J4JZZ5"/>
<feature type="region of interest" description="Disordered" evidence="1">
    <location>
        <begin position="1"/>
        <end position="27"/>
    </location>
</feature>
<reference evidence="3" key="1">
    <citation type="submission" date="2016-10" db="EMBL/GenBank/DDBJ databases">
        <authorList>
            <person name="Benchimol M."/>
            <person name="Almeida L.G."/>
            <person name="Vasconcelos A.T."/>
            <person name="Perreira-Neves A."/>
            <person name="Rosa I.A."/>
            <person name="Tasca T."/>
            <person name="Bogo M.R."/>
            <person name="de Souza W."/>
        </authorList>
    </citation>
    <scope>NUCLEOTIDE SEQUENCE [LARGE SCALE GENOMIC DNA]</scope>
    <source>
        <strain evidence="3">K</strain>
    </source>
</reference>
<organism evidence="3 4">
    <name type="scientific">Tritrichomonas foetus</name>
    <dbReference type="NCBI Taxonomy" id="1144522"/>
    <lineage>
        <taxon>Eukaryota</taxon>
        <taxon>Metamonada</taxon>
        <taxon>Parabasalia</taxon>
        <taxon>Tritrichomonadida</taxon>
        <taxon>Tritrichomonadidae</taxon>
        <taxon>Tritrichomonas</taxon>
    </lineage>
</organism>
<dbReference type="PROSITE" id="PS51723">
    <property type="entry name" value="PEPTIDASE_M60"/>
    <property type="match status" value="1"/>
</dbReference>
<dbReference type="PANTHER" id="PTHR15730">
    <property type="entry name" value="EXPERIMENTAL AUTOIMMUNE PROSTATITIS ANTIGEN 2-RELATED"/>
    <property type="match status" value="1"/>
</dbReference>
<dbReference type="SMART" id="SM01276">
    <property type="entry name" value="M60-like"/>
    <property type="match status" value="1"/>
</dbReference>
<dbReference type="InterPro" id="IPR051244">
    <property type="entry name" value="TCAF"/>
</dbReference>
<accession>A0A1J4JZZ5</accession>
<dbReference type="GeneID" id="94841586"/>